<evidence type="ECO:0000313" key="2">
    <source>
        <dbReference type="EMBL" id="PPE72889.1"/>
    </source>
</evidence>
<name>A0A2S5TD12_9GAMM</name>
<dbReference type="RefSeq" id="WP_104231333.1">
    <property type="nucleotide sequence ID" value="NZ_PSNW01000009.1"/>
</dbReference>
<sequence>MRKMITVVALAAMGFSAPGFAQSGTSGTSGSAGLGIDLAGITVSVTANPYITTQNLGPVVALIKWGSNKSN</sequence>
<dbReference type="Proteomes" id="UP000238220">
    <property type="component" value="Unassembled WGS sequence"/>
</dbReference>
<proteinExistence type="predicted"/>
<evidence type="ECO:0000313" key="3">
    <source>
        <dbReference type="Proteomes" id="UP000238220"/>
    </source>
</evidence>
<feature type="chain" id="PRO_5015485850" evidence="1">
    <location>
        <begin position="22"/>
        <end position="71"/>
    </location>
</feature>
<feature type="signal peptide" evidence="1">
    <location>
        <begin position="1"/>
        <end position="21"/>
    </location>
</feature>
<accession>A0A2S5TD12</accession>
<organism evidence="2 3">
    <name type="scientific">Solimonas fluminis</name>
    <dbReference type="NCBI Taxonomy" id="2086571"/>
    <lineage>
        <taxon>Bacteria</taxon>
        <taxon>Pseudomonadati</taxon>
        <taxon>Pseudomonadota</taxon>
        <taxon>Gammaproteobacteria</taxon>
        <taxon>Nevskiales</taxon>
        <taxon>Nevskiaceae</taxon>
        <taxon>Solimonas</taxon>
    </lineage>
</organism>
<reference evidence="2 3" key="1">
    <citation type="submission" date="2018-02" db="EMBL/GenBank/DDBJ databases">
        <title>Genome sequencing of Solimonas sp. HR-BB.</title>
        <authorList>
            <person name="Lee Y."/>
            <person name="Jeon C.O."/>
        </authorList>
    </citation>
    <scope>NUCLEOTIDE SEQUENCE [LARGE SCALE GENOMIC DNA]</scope>
    <source>
        <strain evidence="2 3">HR-BB</strain>
    </source>
</reference>
<protein>
    <submittedName>
        <fullName evidence="2">Uncharacterized protein</fullName>
    </submittedName>
</protein>
<gene>
    <name evidence="2" type="ORF">C3942_15810</name>
</gene>
<keyword evidence="3" id="KW-1185">Reference proteome</keyword>
<keyword evidence="1" id="KW-0732">Signal</keyword>
<dbReference type="AlphaFoldDB" id="A0A2S5TD12"/>
<dbReference type="EMBL" id="PSNW01000009">
    <property type="protein sequence ID" value="PPE72889.1"/>
    <property type="molecule type" value="Genomic_DNA"/>
</dbReference>
<comment type="caution">
    <text evidence="2">The sequence shown here is derived from an EMBL/GenBank/DDBJ whole genome shotgun (WGS) entry which is preliminary data.</text>
</comment>
<evidence type="ECO:0000256" key="1">
    <source>
        <dbReference type="SAM" id="SignalP"/>
    </source>
</evidence>